<proteinExistence type="predicted"/>
<dbReference type="EMBL" id="LAZR01021397">
    <property type="protein sequence ID" value="KKL85470.1"/>
    <property type="molecule type" value="Genomic_DNA"/>
</dbReference>
<organism evidence="1">
    <name type="scientific">marine sediment metagenome</name>
    <dbReference type="NCBI Taxonomy" id="412755"/>
    <lineage>
        <taxon>unclassified sequences</taxon>
        <taxon>metagenomes</taxon>
        <taxon>ecological metagenomes</taxon>
    </lineage>
</organism>
<dbReference type="Pfam" id="PF05869">
    <property type="entry name" value="Dam"/>
    <property type="match status" value="1"/>
</dbReference>
<gene>
    <name evidence="1" type="ORF">LCGC14_1954440</name>
</gene>
<dbReference type="GO" id="GO:0009307">
    <property type="term" value="P:DNA restriction-modification system"/>
    <property type="evidence" value="ECO:0007669"/>
    <property type="project" value="InterPro"/>
</dbReference>
<name>A0A0F9HUU1_9ZZZZ</name>
<evidence type="ECO:0008006" key="2">
    <source>
        <dbReference type="Google" id="ProtNLM"/>
    </source>
</evidence>
<protein>
    <recommendedName>
        <fullName evidence="2">DNA N-6-adenine-methyltransferase (Dam)</fullName>
    </recommendedName>
</protein>
<comment type="caution">
    <text evidence="1">The sequence shown here is derived from an EMBL/GenBank/DDBJ whole genome shotgun (WGS) entry which is preliminary data.</text>
</comment>
<dbReference type="AlphaFoldDB" id="A0A0F9HUU1"/>
<dbReference type="GO" id="GO:0009007">
    <property type="term" value="F:site-specific DNA-methyltransferase (adenine-specific) activity"/>
    <property type="evidence" value="ECO:0007669"/>
    <property type="project" value="InterPro"/>
</dbReference>
<sequence>MRRCKVCRERMPILATGRPRRYCTDPCKMVAYRRRNRRLRGSLEVMGSSRSEEWATGPADFAKINAEFGPFDLDPCATPESAKCERFFTREDDGLTQEWTGRVFMNPPYGRPLAAWMRKAWEAAQNGAELVVCLIPARTDTRWWHEYAIRGEVHFLKGRLRFGQGHNPAPFPSAIVVFRNGQSVTEQGSKGLTQDNGGRYHS</sequence>
<dbReference type="GO" id="GO:0003677">
    <property type="term" value="F:DNA binding"/>
    <property type="evidence" value="ECO:0007669"/>
    <property type="project" value="InterPro"/>
</dbReference>
<accession>A0A0F9HUU1</accession>
<evidence type="ECO:0000313" key="1">
    <source>
        <dbReference type="EMBL" id="KKL85470.1"/>
    </source>
</evidence>
<reference evidence="1" key="1">
    <citation type="journal article" date="2015" name="Nature">
        <title>Complex archaea that bridge the gap between prokaryotes and eukaryotes.</title>
        <authorList>
            <person name="Spang A."/>
            <person name="Saw J.H."/>
            <person name="Jorgensen S.L."/>
            <person name="Zaremba-Niedzwiedzka K."/>
            <person name="Martijn J."/>
            <person name="Lind A.E."/>
            <person name="van Eijk R."/>
            <person name="Schleper C."/>
            <person name="Guy L."/>
            <person name="Ettema T.J."/>
        </authorList>
    </citation>
    <scope>NUCLEOTIDE SEQUENCE</scope>
</reference>
<dbReference type="InterPro" id="IPR008593">
    <property type="entry name" value="Dam_MeTrfase"/>
</dbReference>